<reference evidence="1 2" key="1">
    <citation type="journal article" date="2019" name="Nat. Microbiol.">
        <title>Mediterranean grassland soil C-N compound turnover is dependent on rainfall and depth, and is mediated by genomically divergent microorganisms.</title>
        <authorList>
            <person name="Diamond S."/>
            <person name="Andeer P.F."/>
            <person name="Li Z."/>
            <person name="Crits-Christoph A."/>
            <person name="Burstein D."/>
            <person name="Anantharaman K."/>
            <person name="Lane K.R."/>
            <person name="Thomas B.C."/>
            <person name="Pan C."/>
            <person name="Northen T.R."/>
            <person name="Banfield J.F."/>
        </authorList>
    </citation>
    <scope>NUCLEOTIDE SEQUENCE [LARGE SCALE GENOMIC DNA]</scope>
    <source>
        <strain evidence="1">WS_10</strain>
    </source>
</reference>
<proteinExistence type="predicted"/>
<evidence type="ECO:0000313" key="2">
    <source>
        <dbReference type="Proteomes" id="UP000319836"/>
    </source>
</evidence>
<organism evidence="1 2">
    <name type="scientific">Eiseniibacteriota bacterium</name>
    <dbReference type="NCBI Taxonomy" id="2212470"/>
    <lineage>
        <taxon>Bacteria</taxon>
        <taxon>Candidatus Eiseniibacteriota</taxon>
    </lineage>
</organism>
<gene>
    <name evidence="1" type="ORF">E6K80_06290</name>
</gene>
<evidence type="ECO:0000313" key="1">
    <source>
        <dbReference type="EMBL" id="TMQ71215.1"/>
    </source>
</evidence>
<evidence type="ECO:0008006" key="3">
    <source>
        <dbReference type="Google" id="ProtNLM"/>
    </source>
</evidence>
<accession>A0A538U5R3</accession>
<comment type="caution">
    <text evidence="1">The sequence shown here is derived from an EMBL/GenBank/DDBJ whole genome shotgun (WGS) entry which is preliminary data.</text>
</comment>
<dbReference type="EMBL" id="VBPA01000142">
    <property type="protein sequence ID" value="TMQ71215.1"/>
    <property type="molecule type" value="Genomic_DNA"/>
</dbReference>
<name>A0A538U5R3_UNCEI</name>
<dbReference type="Proteomes" id="UP000319836">
    <property type="component" value="Unassembled WGS sequence"/>
</dbReference>
<sequence length="215" mass="24405">MRGVGITQPAPVPDSPGNLLRLLEWCYTNRDVFKYRELFDDNYRFVFGALDPDGFAYRDNPWTREDEVQSTTHLFQGGDANQPAATSITIFLDRNFRVTEDPNHPGRAHKLVRTSVTLKVVTDQEREITGFANFFVVRGDSAAIPDELRQRGFLPDSNRWYILRHEDDTFQETPGASASAPSLAPRFSLATTPRAVSTEDFLFPSSWGALKRAYR</sequence>
<protein>
    <recommendedName>
        <fullName evidence="3">SnoaL-like domain-containing protein</fullName>
    </recommendedName>
</protein>
<dbReference type="AlphaFoldDB" id="A0A538U5R3"/>